<dbReference type="AlphaFoldDB" id="A0A1G7LJN3"/>
<gene>
    <name evidence="7" type="ORF">SAMN04488105_12449</name>
</gene>
<dbReference type="Pfam" id="PF03480">
    <property type="entry name" value="DctP"/>
    <property type="match status" value="1"/>
</dbReference>
<dbReference type="EMBL" id="FNAV01000024">
    <property type="protein sequence ID" value="SDF49742.1"/>
    <property type="molecule type" value="Genomic_DNA"/>
</dbReference>
<accession>A0A1G7LJN3</accession>
<keyword evidence="8" id="KW-1185">Reference proteome</keyword>
<feature type="chain" id="PRO_5011620580" evidence="6">
    <location>
        <begin position="26"/>
        <end position="355"/>
    </location>
</feature>
<keyword evidence="3" id="KW-0813">Transport</keyword>
<feature type="signal peptide" evidence="6">
    <location>
        <begin position="1"/>
        <end position="25"/>
    </location>
</feature>
<dbReference type="NCBIfam" id="NF037995">
    <property type="entry name" value="TRAP_S1"/>
    <property type="match status" value="1"/>
</dbReference>
<protein>
    <submittedName>
        <fullName evidence="7">TRAP-type C4-dicarboxylate transport system, substrate-binding protein</fullName>
    </submittedName>
</protein>
<dbReference type="CDD" id="cd13666">
    <property type="entry name" value="PBP2_TRAP_DctP_like_1"/>
    <property type="match status" value="1"/>
</dbReference>
<comment type="subcellular location">
    <subcellularLocation>
        <location evidence="1">Periplasm</location>
    </subcellularLocation>
</comment>
<organism evidence="7 8">
    <name type="scientific">Salipiger thiooxidans</name>
    <dbReference type="NCBI Taxonomy" id="282683"/>
    <lineage>
        <taxon>Bacteria</taxon>
        <taxon>Pseudomonadati</taxon>
        <taxon>Pseudomonadota</taxon>
        <taxon>Alphaproteobacteria</taxon>
        <taxon>Rhodobacterales</taxon>
        <taxon>Roseobacteraceae</taxon>
        <taxon>Salipiger</taxon>
    </lineage>
</organism>
<reference evidence="8" key="1">
    <citation type="submission" date="2016-10" db="EMBL/GenBank/DDBJ databases">
        <authorList>
            <person name="Varghese N."/>
            <person name="Submissions S."/>
        </authorList>
    </citation>
    <scope>NUCLEOTIDE SEQUENCE [LARGE SCALE GENOMIC DNA]</scope>
    <source>
        <strain evidence="8">DSM 10146</strain>
    </source>
</reference>
<evidence type="ECO:0000313" key="7">
    <source>
        <dbReference type="EMBL" id="SDF49742.1"/>
    </source>
</evidence>
<evidence type="ECO:0000256" key="1">
    <source>
        <dbReference type="ARBA" id="ARBA00004418"/>
    </source>
</evidence>
<proteinExistence type="inferred from homology"/>
<dbReference type="GO" id="GO:0055085">
    <property type="term" value="P:transmembrane transport"/>
    <property type="evidence" value="ECO:0007669"/>
    <property type="project" value="InterPro"/>
</dbReference>
<dbReference type="PANTHER" id="PTHR33376:SF7">
    <property type="entry name" value="C4-DICARBOXYLATE-BINDING PROTEIN DCTB"/>
    <property type="match status" value="1"/>
</dbReference>
<dbReference type="GO" id="GO:0042597">
    <property type="term" value="C:periplasmic space"/>
    <property type="evidence" value="ECO:0007669"/>
    <property type="project" value="UniProtKB-SubCell"/>
</dbReference>
<keyword evidence="5" id="KW-0574">Periplasm</keyword>
<evidence type="ECO:0000313" key="8">
    <source>
        <dbReference type="Proteomes" id="UP000198994"/>
    </source>
</evidence>
<dbReference type="PANTHER" id="PTHR33376">
    <property type="match status" value="1"/>
</dbReference>
<evidence type="ECO:0000256" key="6">
    <source>
        <dbReference type="SAM" id="SignalP"/>
    </source>
</evidence>
<sequence>MTKSALIGTAAAVFMTALTPTTLVAQDSYHLRFADIGPPRGTRAEVMMWWADEIKSRSDGRVEIEFFWGGALANPASMVDSVGSGLADMGYVVGEYTTLLSRMAFASIPYVENDPWVAMRATFDTVSENEDVQDQLAETGVQFLNTFGPGPTQILSREPITTVEEFAGKKFQGAGAWQDWGKAMGAVPVTLPYHEGYQALERGTTDALQGWITVTRAYKLYEVSPHITLANSGMTTSTGVVINQELFDSMPADLKAILQDTSVELMDRYAQALTAETDTIMEALTQGVDGYKVTFHELPEDELARWKERAAFLVPAYVDAANESGLDGQAIWDAYSANLEKYRQIVATEGYPWTE</sequence>
<keyword evidence="4 6" id="KW-0732">Signal</keyword>
<dbReference type="RefSeq" id="WP_165617205.1">
    <property type="nucleotide sequence ID" value="NZ_FNAV01000024.1"/>
</dbReference>
<evidence type="ECO:0000256" key="4">
    <source>
        <dbReference type="ARBA" id="ARBA00022729"/>
    </source>
</evidence>
<name>A0A1G7LJN3_9RHOB</name>
<dbReference type="Proteomes" id="UP000198994">
    <property type="component" value="Unassembled WGS sequence"/>
</dbReference>
<dbReference type="Gene3D" id="3.40.190.170">
    <property type="entry name" value="Bacterial extracellular solute-binding protein, family 7"/>
    <property type="match status" value="1"/>
</dbReference>
<dbReference type="SUPFAM" id="SSF53850">
    <property type="entry name" value="Periplasmic binding protein-like II"/>
    <property type="match status" value="1"/>
</dbReference>
<evidence type="ECO:0000256" key="3">
    <source>
        <dbReference type="ARBA" id="ARBA00022448"/>
    </source>
</evidence>
<evidence type="ECO:0000256" key="2">
    <source>
        <dbReference type="ARBA" id="ARBA00009023"/>
    </source>
</evidence>
<comment type="similarity">
    <text evidence="2">Belongs to the bacterial solute-binding protein 7 family.</text>
</comment>
<evidence type="ECO:0000256" key="5">
    <source>
        <dbReference type="ARBA" id="ARBA00022764"/>
    </source>
</evidence>
<dbReference type="InterPro" id="IPR038404">
    <property type="entry name" value="TRAP_DctP_sf"/>
</dbReference>
<dbReference type="STRING" id="282683.SAMN04488105_12449"/>
<dbReference type="InterPro" id="IPR018389">
    <property type="entry name" value="DctP_fam"/>
</dbReference>